<keyword evidence="1" id="KW-0812">Transmembrane</keyword>
<dbReference type="EMBL" id="LXPS01000039">
    <property type="protein sequence ID" value="OAE37558.1"/>
    <property type="molecule type" value="Genomic_DNA"/>
</dbReference>
<evidence type="ECO:0000256" key="1">
    <source>
        <dbReference type="SAM" id="Phobius"/>
    </source>
</evidence>
<keyword evidence="1" id="KW-0472">Membrane</keyword>
<dbReference type="RefSeq" id="WP_063951239.1">
    <property type="nucleotide sequence ID" value="NZ_CP072308.1"/>
</dbReference>
<proteinExistence type="predicted"/>
<gene>
    <name evidence="2" type="ORF">A7J57_08220</name>
</gene>
<evidence type="ECO:0000313" key="3">
    <source>
        <dbReference type="Proteomes" id="UP000077098"/>
    </source>
</evidence>
<evidence type="ECO:0000313" key="2">
    <source>
        <dbReference type="EMBL" id="OAE37558.1"/>
    </source>
</evidence>
<name>A0A176WX56_AGRTU</name>
<protein>
    <recommendedName>
        <fullName evidence="4">Transmembrane protein</fullName>
    </recommendedName>
</protein>
<organism evidence="2 3">
    <name type="scientific">Agrobacterium tumefaciens</name>
    <dbReference type="NCBI Taxonomy" id="358"/>
    <lineage>
        <taxon>Bacteria</taxon>
        <taxon>Pseudomonadati</taxon>
        <taxon>Pseudomonadota</taxon>
        <taxon>Alphaproteobacteria</taxon>
        <taxon>Hyphomicrobiales</taxon>
        <taxon>Rhizobiaceae</taxon>
        <taxon>Rhizobium/Agrobacterium group</taxon>
        <taxon>Agrobacterium</taxon>
        <taxon>Agrobacterium tumefaciens complex</taxon>
    </lineage>
</organism>
<evidence type="ECO:0008006" key="4">
    <source>
        <dbReference type="Google" id="ProtNLM"/>
    </source>
</evidence>
<reference evidence="2 3" key="1">
    <citation type="submission" date="2016-05" db="EMBL/GenBank/DDBJ databases">
        <authorList>
            <person name="Lavstsen T."/>
            <person name="Jespersen J.S."/>
        </authorList>
    </citation>
    <scope>NUCLEOTIDE SEQUENCE [LARGE SCALE GENOMIC DNA]</scope>
    <source>
        <strain evidence="2 3">KCJ1736</strain>
    </source>
</reference>
<feature type="transmembrane region" description="Helical" evidence="1">
    <location>
        <begin position="34"/>
        <end position="59"/>
    </location>
</feature>
<accession>A0A176WX56</accession>
<sequence length="92" mass="10501">MKFGIDHKTGRLNVGKWSLAMPRSRVGRIATGSALIVGGTLGFLPILGFWMIPLGLVVLSHDLPAVRRRRRRLAVWWAYRQNRRSNRNEGQH</sequence>
<comment type="caution">
    <text evidence="2">The sequence shown here is derived from an EMBL/GenBank/DDBJ whole genome shotgun (WGS) entry which is preliminary data.</text>
</comment>
<dbReference type="AlphaFoldDB" id="A0A176WX56"/>
<keyword evidence="1" id="KW-1133">Transmembrane helix</keyword>
<dbReference type="Proteomes" id="UP000077098">
    <property type="component" value="Unassembled WGS sequence"/>
</dbReference>